<organism evidence="2 3">
    <name type="scientific">Agrobacterium deltaense NCPPB 1641</name>
    <dbReference type="NCBI Taxonomy" id="1183425"/>
    <lineage>
        <taxon>Bacteria</taxon>
        <taxon>Pseudomonadati</taxon>
        <taxon>Pseudomonadota</taxon>
        <taxon>Alphaproteobacteria</taxon>
        <taxon>Hyphomicrobiales</taxon>
        <taxon>Rhizobiaceae</taxon>
        <taxon>Rhizobium/Agrobacterium group</taxon>
        <taxon>Agrobacterium</taxon>
    </lineage>
</organism>
<proteinExistence type="predicted"/>
<evidence type="ECO:0000313" key="3">
    <source>
        <dbReference type="Proteomes" id="UP000192140"/>
    </source>
</evidence>
<evidence type="ECO:0000256" key="1">
    <source>
        <dbReference type="SAM" id="MobiDB-lite"/>
    </source>
</evidence>
<reference evidence="2" key="1">
    <citation type="submission" date="2016-01" db="EMBL/GenBank/DDBJ databases">
        <authorList>
            <person name="Regsiter A."/>
            <person name="william w."/>
        </authorList>
    </citation>
    <scope>NUCLEOTIDE SEQUENCE</scope>
    <source>
        <strain evidence="2">NCPPB 1641</strain>
    </source>
</reference>
<name>A0A1S7TNA2_9HYPH</name>
<feature type="region of interest" description="Disordered" evidence="1">
    <location>
        <begin position="1"/>
        <end position="20"/>
    </location>
</feature>
<dbReference type="Proteomes" id="UP000192140">
    <property type="component" value="Unassembled WGS sequence"/>
</dbReference>
<accession>A0A1S7TNA2</accession>
<dbReference type="AlphaFoldDB" id="A0A1S7TNA2"/>
<dbReference type="EMBL" id="FCNP01000018">
    <property type="protein sequence ID" value="CVI56072.1"/>
    <property type="molecule type" value="Genomic_DNA"/>
</dbReference>
<sequence>MSLMGPTFAGAPVELGADMV</sequence>
<protein>
    <submittedName>
        <fullName evidence="2">Uncharacterized protein</fullName>
    </submittedName>
</protein>
<comment type="caution">
    <text evidence="2">The sequence shown here is derived from an EMBL/GenBank/DDBJ whole genome shotgun (WGS) entry which is preliminary data.</text>
</comment>
<keyword evidence="3" id="KW-1185">Reference proteome</keyword>
<gene>
    <name evidence="2" type="ORF">AGR7A_Cc250125</name>
</gene>
<evidence type="ECO:0000313" key="2">
    <source>
        <dbReference type="EMBL" id="CVI56072.1"/>
    </source>
</evidence>